<evidence type="ECO:0000313" key="2">
    <source>
        <dbReference type="Proteomes" id="UP000029558"/>
    </source>
</evidence>
<dbReference type="InterPro" id="IPR021482">
    <property type="entry name" value="DUF3135"/>
</dbReference>
<sequence>MDSFTSRKNIDIHGYSFEELVALAQNNPEKLEALREQWTEELISQSSSVDIERRLRGLDFKLSLERQRKSSNELGRCIRFSQMMHGSFAELWGTLQQLLASARDLNKLCAESHLQREEAALGDNVILLKRKK</sequence>
<organism evidence="1 2">
    <name type="scientific">Piscirickettsia salmonis</name>
    <dbReference type="NCBI Taxonomy" id="1238"/>
    <lineage>
        <taxon>Bacteria</taxon>
        <taxon>Pseudomonadati</taxon>
        <taxon>Pseudomonadota</taxon>
        <taxon>Gammaproteobacteria</taxon>
        <taxon>Thiotrichales</taxon>
        <taxon>Piscirickettsiaceae</taxon>
        <taxon>Piscirickettsia</taxon>
    </lineage>
</organism>
<dbReference type="RefSeq" id="WP_017378398.1">
    <property type="nucleotide sequence ID" value="NZ_CP013781.1"/>
</dbReference>
<proteinExistence type="predicted"/>
<reference evidence="1 2" key="1">
    <citation type="journal article" date="2014" name="Genome Announc.">
        <title>Comparative Genome Analysis of Two Isolates of the Fish Pathogen Piscirickettsia salmonis from Different Hosts Reveals Major Differences in Virulence-Associated Secretion Systems.</title>
        <authorList>
            <person name="Bohle H."/>
            <person name="Henriquez P."/>
            <person name="Grothusen H."/>
            <person name="Navas E."/>
            <person name="Sandoval A."/>
            <person name="Bustamante F."/>
            <person name="Bustos P."/>
            <person name="Mancilla M."/>
        </authorList>
    </citation>
    <scope>NUCLEOTIDE SEQUENCE [LARGE SCALE GENOMIC DNA]</scope>
    <source>
        <strain evidence="2">B1-32597</strain>
    </source>
</reference>
<accession>A0A1L6TFI2</accession>
<dbReference type="Pfam" id="PF11333">
    <property type="entry name" value="DUF3135"/>
    <property type="match status" value="1"/>
</dbReference>
<dbReference type="AlphaFoldDB" id="A0A1L6TFI2"/>
<dbReference type="EMBL" id="CP012508">
    <property type="protein sequence ID" value="ALB24261.1"/>
    <property type="molecule type" value="Genomic_DNA"/>
</dbReference>
<dbReference type="OrthoDB" id="5593306at2"/>
<evidence type="ECO:0000313" key="1">
    <source>
        <dbReference type="EMBL" id="ALB24261.1"/>
    </source>
</evidence>
<protein>
    <submittedName>
        <fullName evidence="1">Uncharacterized protein</fullName>
    </submittedName>
</protein>
<gene>
    <name evidence="1" type="ORF">KU39_3088</name>
</gene>
<name>A0A1L6TFI2_PISSA</name>
<dbReference type="Proteomes" id="UP000029558">
    <property type="component" value="Chromosome"/>
</dbReference>